<keyword evidence="2" id="KW-1185">Reference proteome</keyword>
<dbReference type="Gene3D" id="1.20.58.530">
    <property type="match status" value="1"/>
</dbReference>
<accession>A0A3R7WGR6</accession>
<dbReference type="VEuPathDB" id="FungiDB:H257_10913"/>
<dbReference type="EMBL" id="MZMZ02002604">
    <property type="protein sequence ID" value="RQM25080.1"/>
    <property type="molecule type" value="Genomic_DNA"/>
</dbReference>
<organism evidence="1 2">
    <name type="scientific">Aphanomyces astaci</name>
    <name type="common">Crayfish plague agent</name>
    <dbReference type="NCBI Taxonomy" id="112090"/>
    <lineage>
        <taxon>Eukaryota</taxon>
        <taxon>Sar</taxon>
        <taxon>Stramenopiles</taxon>
        <taxon>Oomycota</taxon>
        <taxon>Saprolegniomycetes</taxon>
        <taxon>Saprolegniales</taxon>
        <taxon>Verrucalvaceae</taxon>
        <taxon>Aphanomyces</taxon>
    </lineage>
</organism>
<dbReference type="InterPro" id="IPR036961">
    <property type="entry name" value="Kinesin_motor_dom_sf"/>
</dbReference>
<dbReference type="Proteomes" id="UP000284702">
    <property type="component" value="Unassembled WGS sequence"/>
</dbReference>
<evidence type="ECO:0000313" key="2">
    <source>
        <dbReference type="Proteomes" id="UP000284702"/>
    </source>
</evidence>
<name>A0A3R7WGR6_APHAT</name>
<comment type="caution">
    <text evidence="1">The sequence shown here is derived from an EMBL/GenBank/DDBJ whole genome shotgun (WGS) entry which is preliminary data.</text>
</comment>
<dbReference type="Gene3D" id="3.40.850.10">
    <property type="entry name" value="Kinesin motor domain"/>
    <property type="match status" value="1"/>
</dbReference>
<dbReference type="SUPFAM" id="SSF52540">
    <property type="entry name" value="P-loop containing nucleoside triphosphate hydrolases"/>
    <property type="match status" value="1"/>
</dbReference>
<evidence type="ECO:0000313" key="1">
    <source>
        <dbReference type="EMBL" id="RQM25080.1"/>
    </source>
</evidence>
<sequence>MSSPVGVWACLDEATVLHGNEDDPKQLKNSATDFVLKNSQDFLQPLLHLMATSSNPFIQRNIEFSCLIEYHICGCRFKGHVQAIVDKLNVVQPRFVHCLRPRASTSKDFTALDMGVLKAQVQGQLLAPIVTYSMSSIVRTFRGREGVLFEKLKQKYTSTQVQSADDDTSLESFVLKVQFDGPTVHKMLSNPKMALLLGEPNILQALRELSIDPSVIYLQTTDPVLRLFYTELRAFITPKPHPDRIPYPDMPLDDAVLVPDSVQALARLQLLHPTSDMAPQDQAIVREVNQKYKGLSHRNNL</sequence>
<gene>
    <name evidence="1" type="ORF">B5M09_000250</name>
</gene>
<dbReference type="InterPro" id="IPR027417">
    <property type="entry name" value="P-loop_NTPase"/>
</dbReference>
<proteinExistence type="predicted"/>
<protein>
    <submittedName>
        <fullName evidence="1">Uncharacterized protein</fullName>
    </submittedName>
</protein>
<reference evidence="1" key="1">
    <citation type="submission" date="2018-07" db="EMBL/GenBank/DDBJ databases">
        <title>Annotation of Aphanomyces astaci genome assembly.</title>
        <authorList>
            <person name="Studholme D.J."/>
        </authorList>
    </citation>
    <scope>NUCLEOTIDE SEQUENCE [LARGE SCALE GENOMIC DNA]</scope>
    <source>
        <strain evidence="1">Pc</strain>
    </source>
</reference>
<dbReference type="AlphaFoldDB" id="A0A3R7WGR6"/>